<dbReference type="Gene3D" id="3.40.50.2020">
    <property type="match status" value="1"/>
</dbReference>
<evidence type="ECO:0008006" key="3">
    <source>
        <dbReference type="Google" id="ProtNLM"/>
    </source>
</evidence>
<accession>A0A8R1IDU1</accession>
<proteinExistence type="predicted"/>
<keyword evidence="2" id="KW-1185">Reference proteome</keyword>
<sequence>AATDLVVKAGGVVAEAFVLIELAPLNGRGKLPDVNLTTLISYDSA</sequence>
<reference evidence="1" key="2">
    <citation type="submission" date="2022-06" db="UniProtKB">
        <authorList>
            <consortium name="EnsemblMetazoa"/>
        </authorList>
    </citation>
    <scope>IDENTIFICATION</scope>
    <source>
        <strain evidence="1">DF5081</strain>
    </source>
</reference>
<protein>
    <recommendedName>
        <fullName evidence="3">Adenine phosphoribosyltransferase</fullName>
    </recommendedName>
</protein>
<dbReference type="InterPro" id="IPR029057">
    <property type="entry name" value="PRTase-like"/>
</dbReference>
<name>A0A8R1IDU1_CAEJA</name>
<evidence type="ECO:0000313" key="2">
    <source>
        <dbReference type="Proteomes" id="UP000005237"/>
    </source>
</evidence>
<evidence type="ECO:0000313" key="1">
    <source>
        <dbReference type="EnsemblMetazoa" id="CJA32473.1"/>
    </source>
</evidence>
<dbReference type="EnsemblMetazoa" id="CJA32473.1">
    <property type="protein sequence ID" value="CJA32473.1"/>
    <property type="gene ID" value="WBGene00208320"/>
</dbReference>
<reference evidence="2" key="1">
    <citation type="submission" date="2010-08" db="EMBL/GenBank/DDBJ databases">
        <authorList>
            <consortium name="Caenorhabditis japonica Sequencing Consortium"/>
            <person name="Wilson R.K."/>
        </authorList>
    </citation>
    <scope>NUCLEOTIDE SEQUENCE [LARGE SCALE GENOMIC DNA]</scope>
    <source>
        <strain evidence="2">DF5081</strain>
    </source>
</reference>
<dbReference type="AlphaFoldDB" id="A0A8R1IDU1"/>
<dbReference type="Proteomes" id="UP000005237">
    <property type="component" value="Unassembled WGS sequence"/>
</dbReference>
<organism evidence="1 2">
    <name type="scientific">Caenorhabditis japonica</name>
    <dbReference type="NCBI Taxonomy" id="281687"/>
    <lineage>
        <taxon>Eukaryota</taxon>
        <taxon>Metazoa</taxon>
        <taxon>Ecdysozoa</taxon>
        <taxon>Nematoda</taxon>
        <taxon>Chromadorea</taxon>
        <taxon>Rhabditida</taxon>
        <taxon>Rhabditina</taxon>
        <taxon>Rhabditomorpha</taxon>
        <taxon>Rhabditoidea</taxon>
        <taxon>Rhabditidae</taxon>
        <taxon>Peloderinae</taxon>
        <taxon>Caenorhabditis</taxon>
    </lineage>
</organism>